<keyword evidence="1" id="KW-0812">Transmembrane</keyword>
<feature type="transmembrane region" description="Helical" evidence="1">
    <location>
        <begin position="20"/>
        <end position="41"/>
    </location>
</feature>
<dbReference type="EMBL" id="CP017108">
    <property type="protein sequence ID" value="AOO74461.1"/>
    <property type="molecule type" value="Genomic_DNA"/>
</dbReference>
<organism evidence="2 3">
    <name type="scientific">Ligilactobacillus salivarius</name>
    <dbReference type="NCBI Taxonomy" id="1624"/>
    <lineage>
        <taxon>Bacteria</taxon>
        <taxon>Bacillati</taxon>
        <taxon>Bacillota</taxon>
        <taxon>Bacilli</taxon>
        <taxon>Lactobacillales</taxon>
        <taxon>Lactobacillaceae</taxon>
        <taxon>Ligilactobacillus</taxon>
    </lineage>
</organism>
<gene>
    <name evidence="2" type="ORF">BHF65_09315</name>
</gene>
<evidence type="ECO:0008006" key="4">
    <source>
        <dbReference type="Google" id="ProtNLM"/>
    </source>
</evidence>
<sequence>MNLKNYLEIFKDANFLKIFLSSNLLNFAQSLVNITIIWLVYNQTNNAIFIAIAVTAMELPGIVFAPFLGIIMTDFQPS</sequence>
<keyword evidence="2" id="KW-0614">Plasmid</keyword>
<proteinExistence type="predicted"/>
<protein>
    <recommendedName>
        <fullName evidence="4">MFS transporter</fullName>
    </recommendedName>
</protein>
<keyword evidence="1" id="KW-0472">Membrane</keyword>
<dbReference type="Proteomes" id="UP000094723">
    <property type="component" value="Plasmid pLS_1"/>
</dbReference>
<evidence type="ECO:0000313" key="2">
    <source>
        <dbReference type="EMBL" id="AOO74461.1"/>
    </source>
</evidence>
<evidence type="ECO:0000256" key="1">
    <source>
        <dbReference type="SAM" id="Phobius"/>
    </source>
</evidence>
<dbReference type="AlphaFoldDB" id="A0A1D7TU10"/>
<feature type="transmembrane region" description="Helical" evidence="1">
    <location>
        <begin position="47"/>
        <end position="72"/>
    </location>
</feature>
<keyword evidence="1" id="KW-1133">Transmembrane helix</keyword>
<evidence type="ECO:0000313" key="3">
    <source>
        <dbReference type="Proteomes" id="UP000094723"/>
    </source>
</evidence>
<accession>A0A1D7TU10</accession>
<geneLocation type="plasmid" evidence="3">
    <name>pls_1 sequence</name>
</geneLocation>
<dbReference type="RefSeq" id="WP_069469595.1">
    <property type="nucleotide sequence ID" value="NZ_CP017108.1"/>
</dbReference>
<reference evidence="2 3" key="1">
    <citation type="submission" date="2016-09" db="EMBL/GenBank/DDBJ databases">
        <title>Complete Genome Sequence of Lactobacillus salivarius Jin.</title>
        <authorList>
            <person name="Jin N."/>
            <person name="Li C."/>
            <person name="Wang M."/>
            <person name="Ren D."/>
            <person name="Di Y."/>
            <person name="Pan R."/>
            <person name="Du S."/>
            <person name="Lu H."/>
            <person name="Li X."/>
            <person name="Tian M."/>
        </authorList>
    </citation>
    <scope>NUCLEOTIDE SEQUENCE [LARGE SCALE GENOMIC DNA]</scope>
    <source>
        <strain evidence="2 3">CICC 23174</strain>
        <plasmid evidence="3">pls_1 sequence</plasmid>
    </source>
</reference>
<name>A0A1D7TU10_9LACO</name>